<reference evidence="1" key="3">
    <citation type="submission" date="2020-02" db="EMBL/GenBank/DDBJ databases">
        <authorList>
            <person name="Matsumoto Y."/>
            <person name="Motooka D."/>
            <person name="Nakamura S."/>
        </authorList>
    </citation>
    <scope>NUCLEOTIDE SEQUENCE</scope>
    <source>
        <strain evidence="1">JCM 6377</strain>
    </source>
</reference>
<dbReference type="OrthoDB" id="8479133at2"/>
<dbReference type="EMBL" id="BLKS01000001">
    <property type="protein sequence ID" value="GFG52574.1"/>
    <property type="molecule type" value="Genomic_DNA"/>
</dbReference>
<reference evidence="2 3" key="1">
    <citation type="submission" date="2017-10" db="EMBL/GenBank/DDBJ databases">
        <title>The new phylogeny of genus Mycobacterium.</title>
        <authorList>
            <person name="Tortoli E."/>
            <person name="Trovato A."/>
            <person name="Cirillo D.M."/>
        </authorList>
    </citation>
    <scope>NUCLEOTIDE SEQUENCE [LARGE SCALE GENOMIC DNA]</scope>
    <source>
        <strain evidence="2 3">CCUG37673</strain>
    </source>
</reference>
<accession>A0A2A7N7A8</accession>
<dbReference type="EMBL" id="PDCP01000013">
    <property type="protein sequence ID" value="PEG39719.1"/>
    <property type="molecule type" value="Genomic_DNA"/>
</dbReference>
<gene>
    <name evidence="2" type="ORF">CQY20_09200</name>
    <name evidence="1" type="ORF">MAGR_40150</name>
</gene>
<protein>
    <submittedName>
        <fullName evidence="2">Uncharacterized protein</fullName>
    </submittedName>
</protein>
<evidence type="ECO:0000313" key="2">
    <source>
        <dbReference type="EMBL" id="PEG39719.1"/>
    </source>
</evidence>
<sequence>MTTHAEAMVERLPTLYSDGDLVRGLAAVFGLQLEILDEEARIVQRAHWFDTTVELVEAAALGALLDIAPETWQELDEYRAWFHALRTARLRYGAVCTEALTVFTQSYADEFQKTNNIRALADFDTWSTQLTEAGHALVENPPQHATLRLGGPDGIEPLHRQVCNQGLDTALLSVLFTGGGHSEYVPVLVNRTTGAALAYLDELRPGDRLWLQAAADGSITAQLNRADATERLRGIEQVTPGTPWRQADVSSPPRALSLLPGANDLWFVPVAHFDAPGLDRALLALAGLDMTEGRWDETFFDHALFYADPAAYLDLSWRETPPATVLVDLDASALTNSSGRRDDAMQAREQFAGSVQDGIRRLTAAGVRAEVRMRPLHDSQRQLDHLTFMSGMAHREVGSVGIDQLTNSGGRFGVTAYDDSTYQ</sequence>
<name>A0A2A7N7A8_MYCAG</name>
<evidence type="ECO:0000313" key="1">
    <source>
        <dbReference type="EMBL" id="GFG52574.1"/>
    </source>
</evidence>
<dbReference type="RefSeq" id="WP_097939775.1">
    <property type="nucleotide sequence ID" value="NZ_BLKS01000001.1"/>
</dbReference>
<comment type="caution">
    <text evidence="2">The sequence shown here is derived from an EMBL/GenBank/DDBJ whole genome shotgun (WGS) entry which is preliminary data.</text>
</comment>
<dbReference type="Proteomes" id="UP000220914">
    <property type="component" value="Unassembled WGS sequence"/>
</dbReference>
<organism evidence="2 3">
    <name type="scientific">Mycolicibacterium agri</name>
    <name type="common">Mycobacterium agri</name>
    <dbReference type="NCBI Taxonomy" id="36811"/>
    <lineage>
        <taxon>Bacteria</taxon>
        <taxon>Bacillati</taxon>
        <taxon>Actinomycetota</taxon>
        <taxon>Actinomycetes</taxon>
        <taxon>Mycobacteriales</taxon>
        <taxon>Mycobacteriaceae</taxon>
        <taxon>Mycolicibacterium</taxon>
    </lineage>
</organism>
<evidence type="ECO:0000313" key="3">
    <source>
        <dbReference type="Proteomes" id="UP000220914"/>
    </source>
</evidence>
<proteinExistence type="predicted"/>
<dbReference type="Proteomes" id="UP000465302">
    <property type="component" value="Unassembled WGS sequence"/>
</dbReference>
<keyword evidence="3" id="KW-1185">Reference proteome</keyword>
<reference evidence="1 4" key="2">
    <citation type="journal article" date="2019" name="Emerg. Microbes Infect.">
        <title>Comprehensive subspecies identification of 175 nontuberculous mycobacteria species based on 7547 genomic profiles.</title>
        <authorList>
            <person name="Matsumoto Y."/>
            <person name="Kinjo T."/>
            <person name="Motooka D."/>
            <person name="Nabeya D."/>
            <person name="Jung N."/>
            <person name="Uechi K."/>
            <person name="Horii T."/>
            <person name="Iida T."/>
            <person name="Fujita J."/>
            <person name="Nakamura S."/>
        </authorList>
    </citation>
    <scope>NUCLEOTIDE SEQUENCE [LARGE SCALE GENOMIC DNA]</scope>
    <source>
        <strain evidence="1 4">JCM 6377</strain>
    </source>
</reference>
<dbReference type="AlphaFoldDB" id="A0A2A7N7A8"/>
<evidence type="ECO:0000313" key="4">
    <source>
        <dbReference type="Proteomes" id="UP000465302"/>
    </source>
</evidence>